<evidence type="ECO:0000313" key="3">
    <source>
        <dbReference type="Proteomes" id="UP001266305"/>
    </source>
</evidence>
<reference evidence="2 3" key="1">
    <citation type="submission" date="2023-05" db="EMBL/GenBank/DDBJ databases">
        <title>B98-5 Cell Line De Novo Hybrid Assembly: An Optical Mapping Approach.</title>
        <authorList>
            <person name="Kananen K."/>
            <person name="Auerbach J.A."/>
            <person name="Kautto E."/>
            <person name="Blachly J.S."/>
        </authorList>
    </citation>
    <scope>NUCLEOTIDE SEQUENCE [LARGE SCALE GENOMIC DNA]</scope>
    <source>
        <strain evidence="2">B95-8</strain>
        <tissue evidence="2">Cell line</tissue>
    </source>
</reference>
<gene>
    <name evidence="2" type="ORF">P7K49_012235</name>
</gene>
<evidence type="ECO:0000256" key="1">
    <source>
        <dbReference type="SAM" id="MobiDB-lite"/>
    </source>
</evidence>
<feature type="region of interest" description="Disordered" evidence="1">
    <location>
        <begin position="21"/>
        <end position="40"/>
    </location>
</feature>
<accession>A0ABQ9VSY7</accession>
<proteinExistence type="predicted"/>
<protein>
    <recommendedName>
        <fullName evidence="4">UDP-GlcNAc:betaGal beta-1,3-N-acetylglucosaminyltransferase-like protein 1</fullName>
    </recommendedName>
</protein>
<evidence type="ECO:0008006" key="4">
    <source>
        <dbReference type="Google" id="ProtNLM"/>
    </source>
</evidence>
<dbReference type="Proteomes" id="UP001266305">
    <property type="component" value="Unassembled WGS sequence"/>
</dbReference>
<sequence>MDACALMDRGFHGKPELGQVQASASHRNSAFRNLPGARPPPPAALAARHVPVRRRLCQSLGLRGHEDPALPVTLLHRRATIWTHRVHFLEERALPHWAAFTIWNAGKQGRRLYRSLTAANRRKVVAFCDVDENKIRKGFYCHEDSQVCGAARHHPRGGRLTTAVTLGRIHLRRGVVGTGGPALNSHRSLTDGNSYSKERPKPRIPILHFRAARPPFIICVKLVSVGPLAAGFGFCHMDTHPAMQ</sequence>
<dbReference type="PANTHER" id="PTHR22916">
    <property type="entry name" value="GLYCOSYLTRANSFERASE"/>
    <property type="match status" value="1"/>
</dbReference>
<dbReference type="EMBL" id="JASSZA010000005">
    <property type="protein sequence ID" value="KAK2112488.1"/>
    <property type="molecule type" value="Genomic_DNA"/>
</dbReference>
<organism evidence="2 3">
    <name type="scientific">Saguinus oedipus</name>
    <name type="common">Cotton-top tamarin</name>
    <name type="synonym">Oedipomidas oedipus</name>
    <dbReference type="NCBI Taxonomy" id="9490"/>
    <lineage>
        <taxon>Eukaryota</taxon>
        <taxon>Metazoa</taxon>
        <taxon>Chordata</taxon>
        <taxon>Craniata</taxon>
        <taxon>Vertebrata</taxon>
        <taxon>Euteleostomi</taxon>
        <taxon>Mammalia</taxon>
        <taxon>Eutheria</taxon>
        <taxon>Euarchontoglires</taxon>
        <taxon>Primates</taxon>
        <taxon>Haplorrhini</taxon>
        <taxon>Platyrrhini</taxon>
        <taxon>Cebidae</taxon>
        <taxon>Callitrichinae</taxon>
        <taxon>Saguinus</taxon>
    </lineage>
</organism>
<feature type="compositionally biased region" description="Polar residues" evidence="1">
    <location>
        <begin position="21"/>
        <end position="31"/>
    </location>
</feature>
<name>A0ABQ9VSY7_SAGOE</name>
<comment type="caution">
    <text evidence="2">The sequence shown here is derived from an EMBL/GenBank/DDBJ whole genome shotgun (WGS) entry which is preliminary data.</text>
</comment>
<evidence type="ECO:0000313" key="2">
    <source>
        <dbReference type="EMBL" id="KAK2112488.1"/>
    </source>
</evidence>
<dbReference type="PANTHER" id="PTHR22916:SF3">
    <property type="entry name" value="UDP-GLCNAC:BETAGAL BETA-1,3-N-ACETYLGLUCOSAMINYLTRANSFERASE-LIKE PROTEIN 1"/>
    <property type="match status" value="1"/>
</dbReference>
<keyword evidence="3" id="KW-1185">Reference proteome</keyword>